<evidence type="ECO:0000259" key="1">
    <source>
        <dbReference type="Pfam" id="PF13173"/>
    </source>
</evidence>
<evidence type="ECO:0000313" key="3">
    <source>
        <dbReference type="EMBL" id="KFI90784.1"/>
    </source>
</evidence>
<dbReference type="InterPro" id="IPR027417">
    <property type="entry name" value="P-loop_NTPase"/>
</dbReference>
<evidence type="ECO:0000313" key="4">
    <source>
        <dbReference type="Proteomes" id="UP000029078"/>
    </source>
</evidence>
<dbReference type="InterPro" id="IPR041682">
    <property type="entry name" value="AAA_14"/>
</dbReference>
<dbReference type="PANTHER" id="PTHR33295">
    <property type="entry name" value="ATPASE"/>
    <property type="match status" value="1"/>
</dbReference>
<dbReference type="EMBL" id="JGZL01000001">
    <property type="protein sequence ID" value="KFI90784.1"/>
    <property type="molecule type" value="Genomic_DNA"/>
</dbReference>
<comment type="caution">
    <text evidence="3">The sequence shown here is derived from an EMBL/GenBank/DDBJ whole genome shotgun (WGS) entry which is preliminary data.</text>
</comment>
<dbReference type="AlphaFoldDB" id="A0A087D5I4"/>
<accession>A0A087D5I4</accession>
<name>A0A087D5I4_BIFRU</name>
<dbReference type="PANTHER" id="PTHR33295:SF7">
    <property type="entry name" value="ATPASE"/>
    <property type="match status" value="1"/>
</dbReference>
<gene>
    <name evidence="3" type="ORF">BRUM_0029</name>
</gene>
<dbReference type="SUPFAM" id="SSF52540">
    <property type="entry name" value="P-loop containing nucleoside triphosphate hydrolases"/>
    <property type="match status" value="1"/>
</dbReference>
<sequence>MVETLKRKAYDDLLAWKSGKTKQALLVTGARQIGKTYLIREFGRAEYDHFIEFNLALDDAARESFAAARNPGDLLLRISIAASEPLVPGSTLIFIDEIQYCPDIITLVKALVDKGEYDYIFSGSLLGVELENVRSYPVGYMSELFMYPMDFEEFCWSMGLAGEAFAMARESLRNEQPVPEYLNERLLGLFHRYLLTGGMPDAVGAFVRDGTIDNVRRIQSDIRRFYNRDITQYAPKDRRLVIQEIYRLIPSELNNSTRRFKVGDVSQVKRYSQIEDEFLWLSRANVALPVYNVEEPRSPLLASRERKLLKLFYSDVGLLTGTYDKQATLGILDGLGAEGRMNYGGVYESVVAQELTAHGFVPYYFTGKKTGELDFLIEDESGRVLALEIKSGSRFRSHAALNKALDMPGYAIDGAYVLAETNVAREGKVLYLPIYMASLLQRPRVV</sequence>
<dbReference type="Pfam" id="PF13635">
    <property type="entry name" value="DUF4143"/>
    <property type="match status" value="1"/>
</dbReference>
<dbReference type="STRING" id="78346.BRUM_0029"/>
<dbReference type="Proteomes" id="UP000029078">
    <property type="component" value="Unassembled WGS sequence"/>
</dbReference>
<feature type="domain" description="DUF4143" evidence="2">
    <location>
        <begin position="228"/>
        <end position="392"/>
    </location>
</feature>
<dbReference type="InterPro" id="IPR025420">
    <property type="entry name" value="DUF4143"/>
</dbReference>
<protein>
    <submittedName>
        <fullName evidence="3">AAA superfamily ATPase</fullName>
    </submittedName>
</protein>
<evidence type="ECO:0000259" key="2">
    <source>
        <dbReference type="Pfam" id="PF13635"/>
    </source>
</evidence>
<feature type="domain" description="AAA" evidence="1">
    <location>
        <begin position="22"/>
        <end position="155"/>
    </location>
</feature>
<keyword evidence="4" id="KW-1185">Reference proteome</keyword>
<dbReference type="eggNOG" id="COG1373">
    <property type="taxonomic scope" value="Bacteria"/>
</dbReference>
<dbReference type="Pfam" id="PF13173">
    <property type="entry name" value="AAA_14"/>
    <property type="match status" value="1"/>
</dbReference>
<organism evidence="3 4">
    <name type="scientific">Bifidobacterium ruminantium</name>
    <dbReference type="NCBI Taxonomy" id="78346"/>
    <lineage>
        <taxon>Bacteria</taxon>
        <taxon>Bacillati</taxon>
        <taxon>Actinomycetota</taxon>
        <taxon>Actinomycetes</taxon>
        <taxon>Bifidobacteriales</taxon>
        <taxon>Bifidobacteriaceae</taxon>
        <taxon>Bifidobacterium</taxon>
    </lineage>
</organism>
<proteinExistence type="predicted"/>
<reference evidence="3 4" key="1">
    <citation type="submission" date="2014-03" db="EMBL/GenBank/DDBJ databases">
        <title>Genomics of Bifidobacteria.</title>
        <authorList>
            <person name="Ventura M."/>
            <person name="Milani C."/>
            <person name="Lugli G.A."/>
        </authorList>
    </citation>
    <scope>NUCLEOTIDE SEQUENCE [LARGE SCALE GENOMIC DNA]</scope>
    <source>
        <strain evidence="3 4">LMG 21811</strain>
    </source>
</reference>